<protein>
    <recommendedName>
        <fullName evidence="1">DNA ligase D polymerase domain-containing protein</fullName>
    </recommendedName>
</protein>
<sequence length="616" mass="67359">MRTESGAWAHSYDDEVRVTAAPPQGPYAIYLADRRGRFKFVVFDLDAKAVGAEQVRTDAAFLAEYLDDAGLAYLVAASGSAGGLHLWVPVNDPRAAGAPASLVARIAHAAKHRCSSVDKSPLTNPKMGCVRPPGAPHRSGGYSRLIEPRDPVAAAAYADAAPNTLERLERFAEALGPVPVEEDQETAAGSGGIIDTEAVRLVGRRREMSQVTRELLAQAPEADASAHLARILTGLALSRWSLADVRTAYARRPDAPGWAHVRSQATEFGRRPRTEAAQHAVLDRQWRRQVAYAARLPRREQRTQDTPQVCALVEMVWSIEQVAAATAEFGHWWRSQSGASDRKAVHHVAQLALEALTDTVEVDGRRLADATGMVHSTAARALGRLVMDGRLILIEEGEGRRAHTYRIVPATEWAVQQVREVPSVQGGTQATPAPADCPPDLTREALLTRMRARSDHAAHDVWTAPRPQGTGGLGRHVEATAAAVEETPKNTHPYDVEFLTRRTGYTPDTIARHLRTLASWNLVATNPTTSHLRTLPERYDDVARALDVEGTRARRMAHYEHERRVWAAWVAEVEVLRAPRGSLIQMTGRRRTPYPRTPDGRPDHAAARAQALAAAA</sequence>
<dbReference type="Pfam" id="PF21686">
    <property type="entry name" value="LigD_Prim-Pol"/>
    <property type="match status" value="1"/>
</dbReference>
<evidence type="ECO:0000259" key="1">
    <source>
        <dbReference type="Pfam" id="PF21686"/>
    </source>
</evidence>
<accession>A0ABY5DJR8</accession>
<dbReference type="RefSeq" id="WP_254422185.1">
    <property type="nucleotide sequence ID" value="NZ_BAAAJB010000040.1"/>
</dbReference>
<evidence type="ECO:0000313" key="2">
    <source>
        <dbReference type="EMBL" id="USY23531.1"/>
    </source>
</evidence>
<dbReference type="EMBL" id="CP099838">
    <property type="protein sequence ID" value="USY23531.1"/>
    <property type="molecule type" value="Genomic_DNA"/>
</dbReference>
<proteinExistence type="predicted"/>
<reference evidence="2" key="1">
    <citation type="submission" date="2022-06" db="EMBL/GenBank/DDBJ databases">
        <authorList>
            <person name="Ping M."/>
        </authorList>
    </citation>
    <scope>NUCLEOTIDE SEQUENCE</scope>
    <source>
        <strain evidence="2">JCM11759T</strain>
        <plasmid evidence="2">unnamed1</plasmid>
    </source>
</reference>
<dbReference type="Proteomes" id="UP001055940">
    <property type="component" value="Plasmid unnamed1"/>
</dbReference>
<gene>
    <name evidence="2" type="ORF">NE857_33915</name>
</gene>
<geneLocation type="plasmid" evidence="2 3">
    <name>unnamed1</name>
</geneLocation>
<keyword evidence="2" id="KW-0614">Plasmid</keyword>
<dbReference type="CDD" id="cd00525">
    <property type="entry name" value="AE_Prim_S_like"/>
    <property type="match status" value="1"/>
</dbReference>
<feature type="domain" description="DNA ligase D polymerase" evidence="1">
    <location>
        <begin position="39"/>
        <end position="112"/>
    </location>
</feature>
<evidence type="ECO:0000313" key="3">
    <source>
        <dbReference type="Proteomes" id="UP001055940"/>
    </source>
</evidence>
<dbReference type="InterPro" id="IPR014145">
    <property type="entry name" value="LigD_pol_dom"/>
</dbReference>
<organism evidence="2 3">
    <name type="scientific">Nocardiopsis exhalans</name>
    <dbReference type="NCBI Taxonomy" id="163604"/>
    <lineage>
        <taxon>Bacteria</taxon>
        <taxon>Bacillati</taxon>
        <taxon>Actinomycetota</taxon>
        <taxon>Actinomycetes</taxon>
        <taxon>Streptosporangiales</taxon>
        <taxon>Nocardiopsidaceae</taxon>
        <taxon>Nocardiopsis</taxon>
    </lineage>
</organism>
<name>A0ABY5DJR8_9ACTN</name>
<dbReference type="Gene3D" id="3.90.920.10">
    <property type="entry name" value="DNA primase, PRIM domain"/>
    <property type="match status" value="1"/>
</dbReference>
<keyword evidence="3" id="KW-1185">Reference proteome</keyword>